<evidence type="ECO:0000313" key="1">
    <source>
        <dbReference type="EMBL" id="KDO44492.1"/>
    </source>
</evidence>
<accession>A0A067DZS0</accession>
<name>A0A067DZS0_CITSI</name>
<reference evidence="1 2" key="1">
    <citation type="submission" date="2014-04" db="EMBL/GenBank/DDBJ databases">
        <authorList>
            <consortium name="International Citrus Genome Consortium"/>
            <person name="Gmitter F."/>
            <person name="Chen C."/>
            <person name="Farmerie W."/>
            <person name="Harkins T."/>
            <person name="Desany B."/>
            <person name="Mohiuddin M."/>
            <person name="Kodira C."/>
            <person name="Borodovsky M."/>
            <person name="Lomsadze A."/>
            <person name="Burns P."/>
            <person name="Jenkins J."/>
            <person name="Prochnik S."/>
            <person name="Shu S."/>
            <person name="Chapman J."/>
            <person name="Pitluck S."/>
            <person name="Schmutz J."/>
            <person name="Rokhsar D."/>
        </authorList>
    </citation>
    <scope>NUCLEOTIDE SEQUENCE</scope>
</reference>
<dbReference type="Proteomes" id="UP000027120">
    <property type="component" value="Unassembled WGS sequence"/>
</dbReference>
<evidence type="ECO:0000313" key="2">
    <source>
        <dbReference type="Proteomes" id="UP000027120"/>
    </source>
</evidence>
<gene>
    <name evidence="1" type="ORF">CISIN_1g047973mg</name>
</gene>
<organism evidence="1 2">
    <name type="scientific">Citrus sinensis</name>
    <name type="common">Sweet orange</name>
    <name type="synonym">Citrus aurantium var. sinensis</name>
    <dbReference type="NCBI Taxonomy" id="2711"/>
    <lineage>
        <taxon>Eukaryota</taxon>
        <taxon>Viridiplantae</taxon>
        <taxon>Streptophyta</taxon>
        <taxon>Embryophyta</taxon>
        <taxon>Tracheophyta</taxon>
        <taxon>Spermatophyta</taxon>
        <taxon>Magnoliopsida</taxon>
        <taxon>eudicotyledons</taxon>
        <taxon>Gunneridae</taxon>
        <taxon>Pentapetalae</taxon>
        <taxon>rosids</taxon>
        <taxon>malvids</taxon>
        <taxon>Sapindales</taxon>
        <taxon>Rutaceae</taxon>
        <taxon>Aurantioideae</taxon>
        <taxon>Citrus</taxon>
    </lineage>
</organism>
<dbReference type="AlphaFoldDB" id="A0A067DZS0"/>
<protein>
    <submittedName>
        <fullName evidence="1">Uncharacterized protein</fullName>
    </submittedName>
</protein>
<dbReference type="EMBL" id="KK785298">
    <property type="protein sequence ID" value="KDO44492.1"/>
    <property type="molecule type" value="Genomic_DNA"/>
</dbReference>
<sequence length="77" mass="8662">MYNKLQSGCFNCTYKNFLLQDHSCQPLNKSLSSFTRLLSLAPKAIKRKCNLHGLKSVIILNIVLWATLPSKRIGAVL</sequence>
<keyword evidence="2" id="KW-1185">Reference proteome</keyword>
<proteinExistence type="predicted"/>